<keyword evidence="1" id="KW-0472">Membrane</keyword>
<dbReference type="Proteomes" id="UP001501035">
    <property type="component" value="Unassembled WGS sequence"/>
</dbReference>
<evidence type="ECO:0000256" key="1">
    <source>
        <dbReference type="SAM" id="Phobius"/>
    </source>
</evidence>
<evidence type="ECO:0000313" key="2">
    <source>
        <dbReference type="EMBL" id="GAA3042968.1"/>
    </source>
</evidence>
<keyword evidence="3" id="KW-1185">Reference proteome</keyword>
<proteinExistence type="predicted"/>
<sequence>MAGSRPDRYEKERAAWLRAGNGPLIASRMRRLDLLDRAVSRRDRGQAGLTGAAAVQSISKPSSWTATHKPGGEWRGWVKWAAVPVAAILLPSVPGIYLGRYGYRALERFAGPKLGRRMLWIGAGFAALAAIALVARLVLTDWPWFGIGGTTQGYWPWEWITVGGLVGWIQWTLVVALGTAAYQVWAWGWAGAPTPGPAAPKKRADGTWTAPSNKVEFDVDRGEEYVAPEVAEVAEVAPEVEPGGYWPGGTDEEGPR</sequence>
<name>A0ABP6LL84_9ACTN</name>
<gene>
    <name evidence="2" type="ORF">GCM10010528_23230</name>
</gene>
<feature type="transmembrane region" description="Helical" evidence="1">
    <location>
        <begin position="119"/>
        <end position="139"/>
    </location>
</feature>
<comment type="caution">
    <text evidence="2">The sequence shown here is derived from an EMBL/GenBank/DDBJ whole genome shotgun (WGS) entry which is preliminary data.</text>
</comment>
<dbReference type="RefSeq" id="WP_344716784.1">
    <property type="nucleotide sequence ID" value="NZ_BAAAVS010000046.1"/>
</dbReference>
<reference evidence="3" key="1">
    <citation type="journal article" date="2019" name="Int. J. Syst. Evol. Microbiol.">
        <title>The Global Catalogue of Microorganisms (GCM) 10K type strain sequencing project: providing services to taxonomists for standard genome sequencing and annotation.</title>
        <authorList>
            <consortium name="The Broad Institute Genomics Platform"/>
            <consortium name="The Broad Institute Genome Sequencing Center for Infectious Disease"/>
            <person name="Wu L."/>
            <person name="Ma J."/>
        </authorList>
    </citation>
    <scope>NUCLEOTIDE SEQUENCE [LARGE SCALE GENOMIC DNA]</scope>
    <source>
        <strain evidence="3">JCM 14234</strain>
    </source>
</reference>
<accession>A0ABP6LL84</accession>
<protein>
    <submittedName>
        <fullName evidence="2">Uncharacterized protein</fullName>
    </submittedName>
</protein>
<evidence type="ECO:0000313" key="3">
    <source>
        <dbReference type="Proteomes" id="UP001501035"/>
    </source>
</evidence>
<keyword evidence="1" id="KW-0812">Transmembrane</keyword>
<organism evidence="2 3">
    <name type="scientific">Gordonia defluvii</name>
    <dbReference type="NCBI Taxonomy" id="283718"/>
    <lineage>
        <taxon>Bacteria</taxon>
        <taxon>Bacillati</taxon>
        <taxon>Actinomycetota</taxon>
        <taxon>Actinomycetes</taxon>
        <taxon>Mycobacteriales</taxon>
        <taxon>Gordoniaceae</taxon>
        <taxon>Gordonia</taxon>
    </lineage>
</organism>
<keyword evidence="1" id="KW-1133">Transmembrane helix</keyword>
<feature type="transmembrane region" description="Helical" evidence="1">
    <location>
        <begin position="77"/>
        <end position="98"/>
    </location>
</feature>
<dbReference type="EMBL" id="BAAAVS010000046">
    <property type="protein sequence ID" value="GAA3042968.1"/>
    <property type="molecule type" value="Genomic_DNA"/>
</dbReference>
<feature type="transmembrane region" description="Helical" evidence="1">
    <location>
        <begin position="159"/>
        <end position="182"/>
    </location>
</feature>